<evidence type="ECO:0000313" key="1">
    <source>
        <dbReference type="EMBL" id="CUV03241.1"/>
    </source>
</evidence>
<dbReference type="AlphaFoldDB" id="A0A160VAN3"/>
<sequence>MVSEAYAFHEPSLKSRPQGFGEIVRARFRRGMSHESTKSINHMFHSRLTASQL</sequence>
<gene>
    <name evidence="1" type="ORF">MGWOODY_Clf1421</name>
</gene>
<name>A0A160VAN3_9ZZZZ</name>
<accession>A0A160VAN3</accession>
<proteinExistence type="predicted"/>
<organism evidence="1">
    <name type="scientific">hydrothermal vent metagenome</name>
    <dbReference type="NCBI Taxonomy" id="652676"/>
    <lineage>
        <taxon>unclassified sequences</taxon>
        <taxon>metagenomes</taxon>
        <taxon>ecological metagenomes</taxon>
    </lineage>
</organism>
<protein>
    <submittedName>
        <fullName evidence="1">Uncharacterized protein</fullName>
    </submittedName>
</protein>
<dbReference type="EMBL" id="FAXA01000385">
    <property type="protein sequence ID" value="CUV03241.1"/>
    <property type="molecule type" value="Genomic_DNA"/>
</dbReference>
<reference evidence="1" key="1">
    <citation type="submission" date="2015-10" db="EMBL/GenBank/DDBJ databases">
        <authorList>
            <person name="Gilbert D.G."/>
        </authorList>
    </citation>
    <scope>NUCLEOTIDE SEQUENCE</scope>
</reference>